<dbReference type="EMBL" id="CP024899">
    <property type="protein sequence ID" value="ATX65600.1"/>
    <property type="molecule type" value="Genomic_DNA"/>
</dbReference>
<evidence type="ECO:0000313" key="6">
    <source>
        <dbReference type="Proteomes" id="UP000228948"/>
    </source>
</evidence>
<keyword evidence="6" id="KW-1185">Reference proteome</keyword>
<dbReference type="SUPFAM" id="SSF53448">
    <property type="entry name" value="Nucleotide-diphospho-sugar transferases"/>
    <property type="match status" value="1"/>
</dbReference>
<name>A0A2K8KHH1_9RHOB</name>
<dbReference type="Proteomes" id="UP000228948">
    <property type="component" value="Chromosome"/>
</dbReference>
<gene>
    <name evidence="5" type="ORF">BG454_06995</name>
</gene>
<dbReference type="GO" id="GO:0016757">
    <property type="term" value="F:glycosyltransferase activity"/>
    <property type="evidence" value="ECO:0007669"/>
    <property type="project" value="UniProtKB-KW"/>
</dbReference>
<evidence type="ECO:0000256" key="3">
    <source>
        <dbReference type="ARBA" id="ARBA00022679"/>
    </source>
</evidence>
<evidence type="ECO:0000256" key="1">
    <source>
        <dbReference type="ARBA" id="ARBA00006739"/>
    </source>
</evidence>
<dbReference type="PANTHER" id="PTHR43685:SF5">
    <property type="entry name" value="GLYCOSYLTRANSFERASE EPSE-RELATED"/>
    <property type="match status" value="1"/>
</dbReference>
<dbReference type="STRING" id="441209.GCA_001870665_01178"/>
<dbReference type="InterPro" id="IPR029044">
    <property type="entry name" value="Nucleotide-diphossugar_trans"/>
</dbReference>
<dbReference type="RefSeq" id="WP_071480162.1">
    <property type="nucleotide sequence ID" value="NZ_CP024899.1"/>
</dbReference>
<dbReference type="Gene3D" id="3.90.550.10">
    <property type="entry name" value="Spore Coat Polysaccharide Biosynthesis Protein SpsA, Chain A"/>
    <property type="match status" value="1"/>
</dbReference>
<keyword evidence="3 5" id="KW-0808">Transferase</keyword>
<dbReference type="AlphaFoldDB" id="A0A2K8KHH1"/>
<dbReference type="InterPro" id="IPR050834">
    <property type="entry name" value="Glycosyltransf_2"/>
</dbReference>
<organism evidence="5 6">
    <name type="scientific">Roseinatronobacter bogoriensis subsp. barguzinensis</name>
    <dbReference type="NCBI Taxonomy" id="441209"/>
    <lineage>
        <taxon>Bacteria</taxon>
        <taxon>Pseudomonadati</taxon>
        <taxon>Pseudomonadota</taxon>
        <taxon>Alphaproteobacteria</taxon>
        <taxon>Rhodobacterales</taxon>
        <taxon>Paracoccaceae</taxon>
        <taxon>Roseinatronobacter</taxon>
    </lineage>
</organism>
<protein>
    <submittedName>
        <fullName evidence="5">Glycosyl transferase</fullName>
    </submittedName>
</protein>
<comment type="similarity">
    <text evidence="1">Belongs to the glycosyltransferase 2 family.</text>
</comment>
<reference evidence="5 6" key="1">
    <citation type="submission" date="2017-11" db="EMBL/GenBank/DDBJ databases">
        <title>Revised Sequence and Annotation of the Rhodobaca barguzinensis strain alga05 Genome.</title>
        <authorList>
            <person name="Kopejtka K."/>
            <person name="Tomasch J.M."/>
            <person name="Bunk B."/>
            <person name="Koblizek M."/>
        </authorList>
    </citation>
    <scope>NUCLEOTIDE SEQUENCE [LARGE SCALE GENOMIC DNA]</scope>
    <source>
        <strain evidence="6">alga05</strain>
    </source>
</reference>
<feature type="domain" description="Glycosyltransferase 2-like" evidence="4">
    <location>
        <begin position="20"/>
        <end position="125"/>
    </location>
</feature>
<dbReference type="InterPro" id="IPR001173">
    <property type="entry name" value="Glyco_trans_2-like"/>
</dbReference>
<dbReference type="OrthoDB" id="9802649at2"/>
<evidence type="ECO:0000259" key="4">
    <source>
        <dbReference type="Pfam" id="PF00535"/>
    </source>
</evidence>
<sequence length="315" mass="34575">MSDPAPSIVARRDSGPKVHILLCTYNGAAWLEAQLESLVAQTHRDWLLWVSDDNSSDDTRAILARFAARYPGRVAAVLDGPRKGGAANFLSLLCHADIPEGYVALCDQDDVWMPHKLAHALAQLRPWAGTPCAWAGRYMFTDQYLNPLGLSPHWARGPSLENALVQNIMSGHTLTLNPEALALVRRAGPMPVAHHDWWIYLLLMACNGHALIDTEVVLQYRQHRDNTIGRRAGLRARAGRAIAMVNGTLNSWIMGNLAALAAADAPLSPQARHLVDGSRQRSAKIASAALGNFSTHRQHRAETLAFAFAKCLRRL</sequence>
<dbReference type="Pfam" id="PF00535">
    <property type="entry name" value="Glycos_transf_2"/>
    <property type="match status" value="1"/>
</dbReference>
<keyword evidence="2" id="KW-0328">Glycosyltransferase</keyword>
<dbReference type="PANTHER" id="PTHR43685">
    <property type="entry name" value="GLYCOSYLTRANSFERASE"/>
    <property type="match status" value="1"/>
</dbReference>
<evidence type="ECO:0000313" key="5">
    <source>
        <dbReference type="EMBL" id="ATX65600.1"/>
    </source>
</evidence>
<evidence type="ECO:0000256" key="2">
    <source>
        <dbReference type="ARBA" id="ARBA00022676"/>
    </source>
</evidence>
<proteinExistence type="inferred from homology"/>
<dbReference type="KEGG" id="rbg:BG454_06995"/>
<accession>A0A2K8KHH1</accession>